<feature type="transmembrane region" description="Helical" evidence="1">
    <location>
        <begin position="38"/>
        <end position="60"/>
    </location>
</feature>
<keyword evidence="3" id="KW-1185">Reference proteome</keyword>
<protein>
    <submittedName>
        <fullName evidence="2">Uncharacterized protein</fullName>
    </submittedName>
</protein>
<evidence type="ECO:0000256" key="1">
    <source>
        <dbReference type="SAM" id="Phobius"/>
    </source>
</evidence>
<name>A0ABV6JSZ8_9PROT</name>
<keyword evidence="1" id="KW-0812">Transmembrane</keyword>
<dbReference type="EMBL" id="JBHLUN010000005">
    <property type="protein sequence ID" value="MFC0407713.1"/>
    <property type="molecule type" value="Genomic_DNA"/>
</dbReference>
<feature type="transmembrane region" description="Helical" evidence="1">
    <location>
        <begin position="66"/>
        <end position="85"/>
    </location>
</feature>
<organism evidence="2 3">
    <name type="scientific">Roseomonas elaeocarpi</name>
    <dbReference type="NCBI Taxonomy" id="907779"/>
    <lineage>
        <taxon>Bacteria</taxon>
        <taxon>Pseudomonadati</taxon>
        <taxon>Pseudomonadota</taxon>
        <taxon>Alphaproteobacteria</taxon>
        <taxon>Acetobacterales</taxon>
        <taxon>Roseomonadaceae</taxon>
        <taxon>Roseomonas</taxon>
    </lineage>
</organism>
<gene>
    <name evidence="2" type="ORF">ACFFGY_05595</name>
</gene>
<evidence type="ECO:0000313" key="3">
    <source>
        <dbReference type="Proteomes" id="UP001589865"/>
    </source>
</evidence>
<sequence length="87" mass="9132">MILAGVLLVWTPAILLVLGLILTRLTGCAVDEAGRHPCRIAGIDIGGLIQVLVMMGWLMIPLLPLMALTVLGGLAVGAMMLFGAWQP</sequence>
<reference evidence="2 3" key="1">
    <citation type="submission" date="2024-09" db="EMBL/GenBank/DDBJ databases">
        <authorList>
            <person name="Sun Q."/>
            <person name="Mori K."/>
        </authorList>
    </citation>
    <scope>NUCLEOTIDE SEQUENCE [LARGE SCALE GENOMIC DNA]</scope>
    <source>
        <strain evidence="2 3">TBRC 5777</strain>
    </source>
</reference>
<keyword evidence="1" id="KW-1133">Transmembrane helix</keyword>
<comment type="caution">
    <text evidence="2">The sequence shown here is derived from an EMBL/GenBank/DDBJ whole genome shotgun (WGS) entry which is preliminary data.</text>
</comment>
<feature type="transmembrane region" description="Helical" evidence="1">
    <location>
        <begin position="6"/>
        <end position="26"/>
    </location>
</feature>
<dbReference type="RefSeq" id="WP_377043438.1">
    <property type="nucleotide sequence ID" value="NZ_JBHLUN010000005.1"/>
</dbReference>
<evidence type="ECO:0000313" key="2">
    <source>
        <dbReference type="EMBL" id="MFC0407713.1"/>
    </source>
</evidence>
<accession>A0ABV6JSZ8</accession>
<proteinExistence type="predicted"/>
<dbReference type="Proteomes" id="UP001589865">
    <property type="component" value="Unassembled WGS sequence"/>
</dbReference>
<keyword evidence="1" id="KW-0472">Membrane</keyword>